<dbReference type="GO" id="GO:0010411">
    <property type="term" value="P:xyloglucan metabolic process"/>
    <property type="evidence" value="ECO:0007669"/>
    <property type="project" value="TreeGrafter"/>
</dbReference>
<dbReference type="Proteomes" id="UP000179129">
    <property type="component" value="Unassembled WGS sequence"/>
</dbReference>
<dbReference type="SUPFAM" id="SSF110296">
    <property type="entry name" value="Oligoxyloglucan reducing end-specific cellobiohydrolase"/>
    <property type="match status" value="3"/>
</dbReference>
<evidence type="ECO:0008006" key="4">
    <source>
        <dbReference type="Google" id="ProtNLM"/>
    </source>
</evidence>
<evidence type="ECO:0000256" key="1">
    <source>
        <dbReference type="SAM" id="SignalP"/>
    </source>
</evidence>
<dbReference type="PROSITE" id="PS51257">
    <property type="entry name" value="PROKAR_LIPOPROTEIN"/>
    <property type="match status" value="1"/>
</dbReference>
<dbReference type="Pfam" id="PF15899">
    <property type="entry name" value="BNR_6"/>
    <property type="match status" value="2"/>
</dbReference>
<dbReference type="PANTHER" id="PTHR43739">
    <property type="entry name" value="XYLOGLUCANASE (EUROFUNG)"/>
    <property type="match status" value="1"/>
</dbReference>
<protein>
    <recommendedName>
        <fullName evidence="4">Sortilin N-terminal domain-containing protein</fullName>
    </recommendedName>
</protein>
<accession>A0A1F5YX05</accession>
<dbReference type="PANTHER" id="PTHR43739:SF5">
    <property type="entry name" value="EXO-ALPHA-SIALIDASE"/>
    <property type="match status" value="1"/>
</dbReference>
<dbReference type="Gene3D" id="2.130.10.10">
    <property type="entry name" value="YVTN repeat-like/Quinoprotein amine dehydrogenase"/>
    <property type="match status" value="4"/>
</dbReference>
<keyword evidence="1" id="KW-0732">Signal</keyword>
<feature type="chain" id="PRO_5009522678" description="Sortilin N-terminal domain-containing protein" evidence="1">
    <location>
        <begin position="20"/>
        <end position="829"/>
    </location>
</feature>
<evidence type="ECO:0000313" key="3">
    <source>
        <dbReference type="Proteomes" id="UP000179129"/>
    </source>
</evidence>
<sequence length="829" mass="89738">MRKFSVCILTAAVALSAIFSGCIPQSGGDLQPLAAPQSESSGWRVLGPGGGGAQFEPTISPADPSLVFVRCDMTGAYVSENAGESWRMFNLRTVVQDFEFDPNDPNVVYASNSGLYRSEDRGKRWRLIYPDPANVTAELMLGDHAGQRFVTRDGGPGGQIARVRVEPANSDHLYLGVSARGGQGGGGSRILYSPDRGANWKELASLEGRVLAIFPGSWIGKADELTVITDRAAARLGIDSGDIEELSLPAETVLAADGGKGETGSILYLLTGGMGMGREDRTPGRIYRSTDFGKSWSFADESLISGMETGGRPASFSTLAVCAGHPETVYLSCRAYPVVLNGFPQRQSGILKTDNSGESWNWTITICGGEVTSGTFNGGWIKRNLGWFGSPSELGVCPSDPNICYGTDSGRTWRTLNGGITWDQVVSREFPDGDAASRGLDVTTCYGIHLDPFNKDHFFITYTDIGLFHTFNGGRTWRHSIVGIPNQWRNTCYWLEFDPAVKGRIWSVWANVHDLPRPKMFRSGNLVNGRQQGGVAASGDGGRNWGLSTVGVMEDGEYKHAMRTAAVCTHIVIDTDSPVESRTLYVCDFGYGVWKSGDAGRTWEVKNKGLKDNFNCWRMVRLPGGRLILLVARGGVEGGTVIGGALYTSDDGAESWQSLALPLGVTAPNDLVYDPSDPDRMYLSCWPLNAGGGAVRGEPQPARVVEGDQLEVGRRETGGGLFRTEDGGKSWKQVFHEDMHVYAAAVDPANTNTVFINTFNSAAFRSADRGETWKRLGGYNFKWGHRPVVDTNNLGMLFLTTFGGSVYYGPAEGVAGAFEDIENLPAQRW</sequence>
<dbReference type="InterPro" id="IPR052025">
    <property type="entry name" value="Xyloglucanase_GH74"/>
</dbReference>
<evidence type="ECO:0000313" key="2">
    <source>
        <dbReference type="EMBL" id="OGG04721.1"/>
    </source>
</evidence>
<dbReference type="InterPro" id="IPR015943">
    <property type="entry name" value="WD40/YVTN_repeat-like_dom_sf"/>
</dbReference>
<dbReference type="InterPro" id="IPR002860">
    <property type="entry name" value="BNR_rpt"/>
</dbReference>
<name>A0A1F5YX05_9BACT</name>
<dbReference type="EMBL" id="MFIX01000095">
    <property type="protein sequence ID" value="OGG04721.1"/>
    <property type="molecule type" value="Genomic_DNA"/>
</dbReference>
<feature type="signal peptide" evidence="1">
    <location>
        <begin position="1"/>
        <end position="19"/>
    </location>
</feature>
<reference evidence="2 3" key="1">
    <citation type="journal article" date="2016" name="Nat. Commun.">
        <title>Thousands of microbial genomes shed light on interconnected biogeochemical processes in an aquifer system.</title>
        <authorList>
            <person name="Anantharaman K."/>
            <person name="Brown C.T."/>
            <person name="Hug L.A."/>
            <person name="Sharon I."/>
            <person name="Castelle C.J."/>
            <person name="Probst A.J."/>
            <person name="Thomas B.C."/>
            <person name="Singh A."/>
            <person name="Wilkins M.J."/>
            <person name="Karaoz U."/>
            <person name="Brodie E.L."/>
            <person name="Williams K.H."/>
            <person name="Hubbard S.S."/>
            <person name="Banfield J.F."/>
        </authorList>
    </citation>
    <scope>NUCLEOTIDE SEQUENCE [LARGE SCALE GENOMIC DNA]</scope>
</reference>
<comment type="caution">
    <text evidence="2">The sequence shown here is derived from an EMBL/GenBank/DDBJ whole genome shotgun (WGS) entry which is preliminary data.</text>
</comment>
<organism evidence="2 3">
    <name type="scientific">Candidatus Glassbacteria bacterium RIFCSPLOWO2_12_FULL_58_11</name>
    <dbReference type="NCBI Taxonomy" id="1817867"/>
    <lineage>
        <taxon>Bacteria</taxon>
        <taxon>Candidatus Glassiibacteriota</taxon>
    </lineage>
</organism>
<dbReference type="AlphaFoldDB" id="A0A1F5YX05"/>
<gene>
    <name evidence="2" type="ORF">A3F83_06740</name>
</gene>
<proteinExistence type="predicted"/>
<dbReference type="CDD" id="cd15482">
    <property type="entry name" value="Sialidase_non-viral"/>
    <property type="match status" value="1"/>
</dbReference>
<dbReference type="STRING" id="1817867.A3F83_06740"/>